<dbReference type="Proteomes" id="UP001151760">
    <property type="component" value="Unassembled WGS sequence"/>
</dbReference>
<evidence type="ECO:0000313" key="3">
    <source>
        <dbReference type="Proteomes" id="UP001151760"/>
    </source>
</evidence>
<sequence length="252" mass="28232">MPPKRRSQNNPTQTSPEVPLTLEAVNQLVREGVEEAIRAERERVRLEATRGPAGGPVAALVAREFIFPGFNKCGPTPFHGTEGAVGLIHWFEKMESTFRISECAKGKKVKFAAATLNGRALIWWKTQVATLGIEVANGMPWAEMKKLTIDEFCPIEEVQRLEDELRNLKLRDMNIAAYTQRFNELALVCPDAVPNEKKKVELYIKGLPEIIKGETTSSRPATLNEAVRMAHALMEQKIQAKAERVAESNKRK</sequence>
<dbReference type="PANTHER" id="PTHR33223">
    <property type="entry name" value="CCHC-TYPE DOMAIN-CONTAINING PROTEIN"/>
    <property type="match status" value="1"/>
</dbReference>
<dbReference type="Pfam" id="PF19259">
    <property type="entry name" value="Ty3_capsid"/>
    <property type="match status" value="1"/>
</dbReference>
<protein>
    <submittedName>
        <fullName evidence="2">Reverse transcriptase domain-containing protein</fullName>
    </submittedName>
</protein>
<gene>
    <name evidence="2" type="ORF">Tco_0976229</name>
</gene>
<dbReference type="GO" id="GO:0003964">
    <property type="term" value="F:RNA-directed DNA polymerase activity"/>
    <property type="evidence" value="ECO:0007669"/>
    <property type="project" value="UniProtKB-KW"/>
</dbReference>
<keyword evidence="2" id="KW-0808">Transferase</keyword>
<reference evidence="2" key="1">
    <citation type="journal article" date="2022" name="Int. J. Mol. Sci.">
        <title>Draft Genome of Tanacetum Coccineum: Genomic Comparison of Closely Related Tanacetum-Family Plants.</title>
        <authorList>
            <person name="Yamashiro T."/>
            <person name="Shiraishi A."/>
            <person name="Nakayama K."/>
            <person name="Satake H."/>
        </authorList>
    </citation>
    <scope>NUCLEOTIDE SEQUENCE</scope>
</reference>
<keyword evidence="3" id="KW-1185">Reference proteome</keyword>
<feature type="domain" description="Ty3 transposon capsid-like protein" evidence="1">
    <location>
        <begin position="74"/>
        <end position="232"/>
    </location>
</feature>
<dbReference type="PANTHER" id="PTHR33223:SF6">
    <property type="entry name" value="CCHC-TYPE DOMAIN-CONTAINING PROTEIN"/>
    <property type="match status" value="1"/>
</dbReference>
<comment type="caution">
    <text evidence="2">The sequence shown here is derived from an EMBL/GenBank/DDBJ whole genome shotgun (WGS) entry which is preliminary data.</text>
</comment>
<proteinExistence type="predicted"/>
<dbReference type="EMBL" id="BQNB010016291">
    <property type="protein sequence ID" value="GJT50072.1"/>
    <property type="molecule type" value="Genomic_DNA"/>
</dbReference>
<evidence type="ECO:0000259" key="1">
    <source>
        <dbReference type="Pfam" id="PF19259"/>
    </source>
</evidence>
<keyword evidence="2" id="KW-0695">RNA-directed DNA polymerase</keyword>
<organism evidence="2 3">
    <name type="scientific">Tanacetum coccineum</name>
    <dbReference type="NCBI Taxonomy" id="301880"/>
    <lineage>
        <taxon>Eukaryota</taxon>
        <taxon>Viridiplantae</taxon>
        <taxon>Streptophyta</taxon>
        <taxon>Embryophyta</taxon>
        <taxon>Tracheophyta</taxon>
        <taxon>Spermatophyta</taxon>
        <taxon>Magnoliopsida</taxon>
        <taxon>eudicotyledons</taxon>
        <taxon>Gunneridae</taxon>
        <taxon>Pentapetalae</taxon>
        <taxon>asterids</taxon>
        <taxon>campanulids</taxon>
        <taxon>Asterales</taxon>
        <taxon>Asteraceae</taxon>
        <taxon>Asteroideae</taxon>
        <taxon>Anthemideae</taxon>
        <taxon>Anthemidinae</taxon>
        <taxon>Tanacetum</taxon>
    </lineage>
</organism>
<name>A0ABQ5EGX8_9ASTR</name>
<dbReference type="InterPro" id="IPR045358">
    <property type="entry name" value="Ty3_capsid"/>
</dbReference>
<keyword evidence="2" id="KW-0548">Nucleotidyltransferase</keyword>
<reference evidence="2" key="2">
    <citation type="submission" date="2022-01" db="EMBL/GenBank/DDBJ databases">
        <authorList>
            <person name="Yamashiro T."/>
            <person name="Shiraishi A."/>
            <person name="Satake H."/>
            <person name="Nakayama K."/>
        </authorList>
    </citation>
    <scope>NUCLEOTIDE SEQUENCE</scope>
</reference>
<evidence type="ECO:0000313" key="2">
    <source>
        <dbReference type="EMBL" id="GJT50072.1"/>
    </source>
</evidence>
<accession>A0ABQ5EGX8</accession>